<keyword evidence="3" id="KW-1185">Reference proteome</keyword>
<name>K9YUI2_DACS8</name>
<reference evidence="2" key="1">
    <citation type="submission" date="2012-04" db="EMBL/GenBank/DDBJ databases">
        <title>Finished genome of Dactylococcopsis salina PCC 8305.</title>
        <authorList>
            <consortium name="US DOE Joint Genome Institute"/>
            <person name="Gugger M."/>
            <person name="Coursin T."/>
            <person name="Rippka R."/>
            <person name="Tandeau De Marsac N."/>
            <person name="Huntemann M."/>
            <person name="Wei C.-L."/>
            <person name="Han J."/>
            <person name="Detter J.C."/>
            <person name="Han C."/>
            <person name="Tapia R."/>
            <person name="Daligault H."/>
            <person name="Chen A."/>
            <person name="Krypides N."/>
            <person name="Mavromatis K."/>
            <person name="Markowitz V."/>
            <person name="Szeto E."/>
            <person name="Ivanova N."/>
            <person name="Ovchinnikova G."/>
            <person name="Pagani I."/>
            <person name="Pati A."/>
            <person name="Goodwin L."/>
            <person name="Peters L."/>
            <person name="Pitluck S."/>
            <person name="Woyke T."/>
            <person name="Kerfeld C."/>
        </authorList>
    </citation>
    <scope>NUCLEOTIDE SEQUENCE [LARGE SCALE GENOMIC DNA]</scope>
    <source>
        <strain evidence="2">PCC 8305</strain>
    </source>
</reference>
<keyword evidence="1" id="KW-1133">Transmembrane helix</keyword>
<dbReference type="PATRIC" id="fig|13035.3.peg.1483"/>
<feature type="transmembrane region" description="Helical" evidence="1">
    <location>
        <begin position="44"/>
        <end position="67"/>
    </location>
</feature>
<accession>K9YUI2</accession>
<feature type="transmembrane region" description="Helical" evidence="1">
    <location>
        <begin position="88"/>
        <end position="109"/>
    </location>
</feature>
<feature type="transmembrane region" description="Helical" evidence="1">
    <location>
        <begin position="115"/>
        <end position="133"/>
    </location>
</feature>
<proteinExistence type="predicted"/>
<dbReference type="STRING" id="13035.Dacsa_1315"/>
<dbReference type="HOGENOM" id="CLU_958838_0_0_3"/>
<evidence type="ECO:0000313" key="3">
    <source>
        <dbReference type="Proteomes" id="UP000010482"/>
    </source>
</evidence>
<feature type="transmembrane region" description="Helical" evidence="1">
    <location>
        <begin position="145"/>
        <end position="166"/>
    </location>
</feature>
<gene>
    <name evidence="2" type="ORF">Dacsa_1315</name>
</gene>
<dbReference type="eggNOG" id="COG2304">
    <property type="taxonomic scope" value="Bacteria"/>
</dbReference>
<evidence type="ECO:0000313" key="2">
    <source>
        <dbReference type="EMBL" id="AFZ50010.1"/>
    </source>
</evidence>
<keyword evidence="1" id="KW-0812">Transmembrane</keyword>
<dbReference type="KEGG" id="dsl:Dacsa_1315"/>
<sequence>MTAILTSIKENSAQALQFGGWGALGGAIGSLLAELISWDNSTSFVEIIISVGIRFGVIGGLISIFLLMGYSSYLKRGWRIGESIKKGILPGVLAGFIAGAIAQSTYTIIGPTELLRVICWGIAGGLLGLGLSFRIPNLGKIRGLGGGGIGGIIGGILFIFISFLLGEVIGRLLGISAIGFLIGLMIILVEAAFREAWLVVKWSANEQKTLSLGSEPILLGCADNAHIYLRQDQGYTPITAKVYLDQNQIFMQYNSDYGEKKGMKKLIHKLQNGDKRKLGSVSLEVKRTKD</sequence>
<protein>
    <submittedName>
        <fullName evidence="2">Uncharacterized protein</fullName>
    </submittedName>
</protein>
<keyword evidence="1" id="KW-0472">Membrane</keyword>
<feature type="transmembrane region" description="Helical" evidence="1">
    <location>
        <begin position="172"/>
        <end position="193"/>
    </location>
</feature>
<dbReference type="OrthoDB" id="516926at2"/>
<organism evidence="2 3">
    <name type="scientific">Dactylococcopsis salina (strain PCC 8305)</name>
    <name type="common">Myxobactron salinum</name>
    <dbReference type="NCBI Taxonomy" id="13035"/>
    <lineage>
        <taxon>Bacteria</taxon>
        <taxon>Bacillati</taxon>
        <taxon>Cyanobacteriota</taxon>
        <taxon>Cyanophyceae</taxon>
        <taxon>Nodosilineales</taxon>
        <taxon>Cymatolegaceae</taxon>
        <taxon>Dactylococcopsis</taxon>
    </lineage>
</organism>
<dbReference type="EMBL" id="CP003944">
    <property type="protein sequence ID" value="AFZ50010.1"/>
    <property type="molecule type" value="Genomic_DNA"/>
</dbReference>
<dbReference type="AlphaFoldDB" id="K9YUI2"/>
<feature type="transmembrane region" description="Helical" evidence="1">
    <location>
        <begin position="18"/>
        <end position="38"/>
    </location>
</feature>
<dbReference type="RefSeq" id="WP_015229015.1">
    <property type="nucleotide sequence ID" value="NC_019780.1"/>
</dbReference>
<evidence type="ECO:0000256" key="1">
    <source>
        <dbReference type="SAM" id="Phobius"/>
    </source>
</evidence>
<dbReference type="Proteomes" id="UP000010482">
    <property type="component" value="Chromosome"/>
</dbReference>